<evidence type="ECO:0000313" key="2">
    <source>
        <dbReference type="Proteomes" id="UP000239576"/>
    </source>
</evidence>
<sequence>MRQFDPLPDNAIVYRTLLRKQWIDEDTGRVKADAYFLRVNEHGLSVNLASACSPQQCAELFRKCYGVASLKVKGVREVGLDVEQDSVNHANVVGLPCREDDLAEAERLAGLLARQSQIVWKPG</sequence>
<dbReference type="OrthoDB" id="573107at2"/>
<reference evidence="1 2" key="2">
    <citation type="submission" date="2018-03" db="EMBL/GenBank/DDBJ databases">
        <title>The ancient ancestry and fast evolution of plastids.</title>
        <authorList>
            <person name="Moore K.R."/>
            <person name="Magnabosco C."/>
            <person name="Momper L."/>
            <person name="Gold D.A."/>
            <person name="Bosak T."/>
            <person name="Fournier G.P."/>
        </authorList>
    </citation>
    <scope>NUCLEOTIDE SEQUENCE [LARGE SCALE GENOMIC DNA]</scope>
    <source>
        <strain evidence="1 2">ULC18</strain>
    </source>
</reference>
<accession>A0A2T1EDG8</accession>
<protein>
    <submittedName>
        <fullName evidence="1">Uncharacterized protein</fullName>
    </submittedName>
</protein>
<dbReference type="Proteomes" id="UP000239576">
    <property type="component" value="Unassembled WGS sequence"/>
</dbReference>
<name>A0A2T1EDG8_9CYAN</name>
<comment type="caution">
    <text evidence="1">The sequence shown here is derived from an EMBL/GenBank/DDBJ whole genome shotgun (WGS) entry which is preliminary data.</text>
</comment>
<dbReference type="AlphaFoldDB" id="A0A2T1EDG8"/>
<dbReference type="EMBL" id="PVWK01000048">
    <property type="protein sequence ID" value="PSB30797.1"/>
    <property type="molecule type" value="Genomic_DNA"/>
</dbReference>
<reference evidence="2" key="1">
    <citation type="submission" date="2018-02" db="EMBL/GenBank/DDBJ databases">
        <authorList>
            <person name="Moore K."/>
            <person name="Momper L."/>
        </authorList>
    </citation>
    <scope>NUCLEOTIDE SEQUENCE [LARGE SCALE GENOMIC DNA]</scope>
    <source>
        <strain evidence="2">ULC18</strain>
    </source>
</reference>
<evidence type="ECO:0000313" key="1">
    <source>
        <dbReference type="EMBL" id="PSB30797.1"/>
    </source>
</evidence>
<gene>
    <name evidence="1" type="ORF">C7B82_08265</name>
</gene>
<keyword evidence="2" id="KW-1185">Reference proteome</keyword>
<organism evidence="1 2">
    <name type="scientific">Stenomitos frigidus ULC18</name>
    <dbReference type="NCBI Taxonomy" id="2107698"/>
    <lineage>
        <taxon>Bacteria</taxon>
        <taxon>Bacillati</taxon>
        <taxon>Cyanobacteriota</taxon>
        <taxon>Cyanophyceae</taxon>
        <taxon>Leptolyngbyales</taxon>
        <taxon>Leptolyngbyaceae</taxon>
        <taxon>Stenomitos</taxon>
    </lineage>
</organism>
<proteinExistence type="predicted"/>